<name>A0A6J7WK35_9CAUD</name>
<gene>
    <name evidence="1" type="ORF">UFOVP206_55</name>
</gene>
<organism evidence="1">
    <name type="scientific">uncultured Caudovirales phage</name>
    <dbReference type="NCBI Taxonomy" id="2100421"/>
    <lineage>
        <taxon>Viruses</taxon>
        <taxon>Duplodnaviria</taxon>
        <taxon>Heunggongvirae</taxon>
        <taxon>Uroviricota</taxon>
        <taxon>Caudoviricetes</taxon>
        <taxon>Peduoviridae</taxon>
        <taxon>Maltschvirus</taxon>
        <taxon>Maltschvirus maltsch</taxon>
    </lineage>
</organism>
<dbReference type="EMBL" id="LR798250">
    <property type="protein sequence ID" value="CAB5218096.1"/>
    <property type="molecule type" value="Genomic_DNA"/>
</dbReference>
<evidence type="ECO:0000313" key="1">
    <source>
        <dbReference type="EMBL" id="CAB5218096.1"/>
    </source>
</evidence>
<protein>
    <submittedName>
        <fullName evidence="1">Uncharacterized protein</fullName>
    </submittedName>
</protein>
<sequence length="66" mass="7587">MSKKVKIILRNWDYTCGDGCCYDYGVSIEVNGEKCDNEYSGDNVEDALKFTLNKLGYEVEIEIEHE</sequence>
<accession>A0A6J7WK35</accession>
<reference evidence="1" key="1">
    <citation type="submission" date="2020-05" db="EMBL/GenBank/DDBJ databases">
        <authorList>
            <person name="Chiriac C."/>
            <person name="Salcher M."/>
            <person name="Ghai R."/>
            <person name="Kavagutti S V."/>
        </authorList>
    </citation>
    <scope>NUCLEOTIDE SEQUENCE</scope>
</reference>
<proteinExistence type="predicted"/>